<protein>
    <submittedName>
        <fullName evidence="2">Uncharacterized protein</fullName>
    </submittedName>
</protein>
<dbReference type="Proteomes" id="UP001497516">
    <property type="component" value="Chromosome 7"/>
</dbReference>
<evidence type="ECO:0000313" key="2">
    <source>
        <dbReference type="EMBL" id="CAL1402945.1"/>
    </source>
</evidence>
<keyword evidence="3" id="KW-1185">Reference proteome</keyword>
<sequence>MSAGSLTLDEASPPVDSVVGQRRPPSPTSSPNPKGEKEAQQSKRRVRPTVAAFPEVVVSDEVREDADTATRDGAKPNIPRQRALLAGFLGIWHK</sequence>
<accession>A0AAV2FX61</accession>
<name>A0AAV2FX61_9ROSI</name>
<evidence type="ECO:0000256" key="1">
    <source>
        <dbReference type="SAM" id="MobiDB-lite"/>
    </source>
</evidence>
<evidence type="ECO:0000313" key="3">
    <source>
        <dbReference type="Proteomes" id="UP001497516"/>
    </source>
</evidence>
<dbReference type="EMBL" id="OZ034820">
    <property type="protein sequence ID" value="CAL1402945.1"/>
    <property type="molecule type" value="Genomic_DNA"/>
</dbReference>
<gene>
    <name evidence="2" type="ORF">LTRI10_LOCUS42911</name>
</gene>
<reference evidence="2 3" key="1">
    <citation type="submission" date="2024-04" db="EMBL/GenBank/DDBJ databases">
        <authorList>
            <person name="Fracassetti M."/>
        </authorList>
    </citation>
    <scope>NUCLEOTIDE SEQUENCE [LARGE SCALE GENOMIC DNA]</scope>
</reference>
<organism evidence="2 3">
    <name type="scientific">Linum trigynum</name>
    <dbReference type="NCBI Taxonomy" id="586398"/>
    <lineage>
        <taxon>Eukaryota</taxon>
        <taxon>Viridiplantae</taxon>
        <taxon>Streptophyta</taxon>
        <taxon>Embryophyta</taxon>
        <taxon>Tracheophyta</taxon>
        <taxon>Spermatophyta</taxon>
        <taxon>Magnoliopsida</taxon>
        <taxon>eudicotyledons</taxon>
        <taxon>Gunneridae</taxon>
        <taxon>Pentapetalae</taxon>
        <taxon>rosids</taxon>
        <taxon>fabids</taxon>
        <taxon>Malpighiales</taxon>
        <taxon>Linaceae</taxon>
        <taxon>Linum</taxon>
    </lineage>
</organism>
<dbReference type="AlphaFoldDB" id="A0AAV2FX61"/>
<proteinExistence type="predicted"/>
<feature type="region of interest" description="Disordered" evidence="1">
    <location>
        <begin position="1"/>
        <end position="52"/>
    </location>
</feature>